<dbReference type="EMBL" id="LN879502">
    <property type="protein sequence ID" value="CUI15837.1"/>
    <property type="molecule type" value="Genomic_DNA"/>
</dbReference>
<dbReference type="InParanoid" id="A0A0U5J9U0"/>
<evidence type="ECO:0000313" key="3">
    <source>
        <dbReference type="Proteomes" id="UP000069902"/>
    </source>
</evidence>
<sequence>MNIKPDSSRIWDNIIEKTTLSKLPGAQHSFRSTLESMVANLADKILSSFSSAYIQRRTILSHEIMKTHANFNTPAKVQEKVDVSPSEVGLPSKLDVSPSELEDVGADKPEQTFNDLPPEILRTIFNFNKPSEKAMLQSVSKGVGEAAEESIKEMGQEKELLTAKQIAQKSDGCVDFIVNHFSEFQKGTLGSRIVWGEVYLDDAGDIIGIRIADKGYLPVNSGTISSPHSDDNGDNKRFLEFRLNYQWDPSINPEGPFKEAERFEDKPTQTPLTKAMSAKVIAGLNAKALKAQSKAEAAGDIAKDAEVARFEFPTWLKYWKSV</sequence>
<feature type="region of interest" description="Disordered" evidence="1">
    <location>
        <begin position="87"/>
        <end position="112"/>
    </location>
</feature>
<accession>A0A0U5J9U0</accession>
<evidence type="ECO:0000313" key="2">
    <source>
        <dbReference type="EMBL" id="CUI15837.1"/>
    </source>
</evidence>
<protein>
    <recommendedName>
        <fullName evidence="4">F-box domain-containing protein</fullName>
    </recommendedName>
</protein>
<evidence type="ECO:0008006" key="4">
    <source>
        <dbReference type="Google" id="ProtNLM"/>
    </source>
</evidence>
<keyword evidence="3" id="KW-1185">Reference proteome</keyword>
<dbReference type="KEGG" id="pnl:PNK_0199"/>
<gene>
    <name evidence="2" type="ORF">PNK_0199</name>
</gene>
<proteinExistence type="predicted"/>
<dbReference type="AlphaFoldDB" id="A0A0U5J9U0"/>
<organism evidence="2 3">
    <name type="scientific">Candidatus Protochlamydia naegleriophila</name>
    <dbReference type="NCBI Taxonomy" id="389348"/>
    <lineage>
        <taxon>Bacteria</taxon>
        <taxon>Pseudomonadati</taxon>
        <taxon>Chlamydiota</taxon>
        <taxon>Chlamydiia</taxon>
        <taxon>Parachlamydiales</taxon>
        <taxon>Parachlamydiaceae</taxon>
        <taxon>Candidatus Protochlamydia</taxon>
    </lineage>
</organism>
<evidence type="ECO:0000256" key="1">
    <source>
        <dbReference type="SAM" id="MobiDB-lite"/>
    </source>
</evidence>
<dbReference type="PATRIC" id="fig|389348.3.peg.230"/>
<dbReference type="Proteomes" id="UP000069902">
    <property type="component" value="Chromosome cPNK"/>
</dbReference>
<reference evidence="3" key="1">
    <citation type="submission" date="2015-09" db="EMBL/GenBank/DDBJ databases">
        <authorList>
            <person name="Bertelli C."/>
        </authorList>
    </citation>
    <scope>NUCLEOTIDE SEQUENCE [LARGE SCALE GENOMIC DNA]</scope>
    <source>
        <strain evidence="3">KNic</strain>
    </source>
</reference>
<name>A0A0U5J9U0_9BACT</name>